<protein>
    <submittedName>
        <fullName evidence="1">Uncharacterized protein</fullName>
    </submittedName>
</protein>
<evidence type="ECO:0000313" key="1">
    <source>
        <dbReference type="EMBL" id="GFR03024.1"/>
    </source>
</evidence>
<proteinExistence type="predicted"/>
<dbReference type="AlphaFoldDB" id="A0A8X6LDF1"/>
<dbReference type="EMBL" id="BMAO01005667">
    <property type="protein sequence ID" value="GFR03024.1"/>
    <property type="molecule type" value="Genomic_DNA"/>
</dbReference>
<comment type="caution">
    <text evidence="1">The sequence shown here is derived from an EMBL/GenBank/DDBJ whole genome shotgun (WGS) entry which is preliminary data.</text>
</comment>
<keyword evidence="2" id="KW-1185">Reference proteome</keyword>
<reference evidence="1" key="1">
    <citation type="submission" date="2020-07" db="EMBL/GenBank/DDBJ databases">
        <title>Multicomponent nature underlies the extraordinary mechanical properties of spider dragline silk.</title>
        <authorList>
            <person name="Kono N."/>
            <person name="Nakamura H."/>
            <person name="Mori M."/>
            <person name="Yoshida Y."/>
            <person name="Ohtoshi R."/>
            <person name="Malay A.D."/>
            <person name="Moran D.A.P."/>
            <person name="Tomita M."/>
            <person name="Numata K."/>
            <person name="Arakawa K."/>
        </authorList>
    </citation>
    <scope>NUCLEOTIDE SEQUENCE</scope>
</reference>
<evidence type="ECO:0000313" key="2">
    <source>
        <dbReference type="Proteomes" id="UP000887116"/>
    </source>
</evidence>
<organism evidence="1 2">
    <name type="scientific">Trichonephila clavata</name>
    <name type="common">Joro spider</name>
    <name type="synonym">Nephila clavata</name>
    <dbReference type="NCBI Taxonomy" id="2740835"/>
    <lineage>
        <taxon>Eukaryota</taxon>
        <taxon>Metazoa</taxon>
        <taxon>Ecdysozoa</taxon>
        <taxon>Arthropoda</taxon>
        <taxon>Chelicerata</taxon>
        <taxon>Arachnida</taxon>
        <taxon>Araneae</taxon>
        <taxon>Araneomorphae</taxon>
        <taxon>Entelegynae</taxon>
        <taxon>Araneoidea</taxon>
        <taxon>Nephilidae</taxon>
        <taxon>Trichonephila</taxon>
    </lineage>
</organism>
<gene>
    <name evidence="1" type="ORF">TNCT_666921</name>
</gene>
<sequence>MIHFFSSWWSPIPESTWQTIIFNLWSFLKNESISNSCVQKRIEYCQYFFYPESSLKFVLFDDLILKLCCINSTGTFHVQL</sequence>
<accession>A0A8X6LDF1</accession>
<dbReference type="Proteomes" id="UP000887116">
    <property type="component" value="Unassembled WGS sequence"/>
</dbReference>
<name>A0A8X6LDF1_TRICU</name>